<dbReference type="InterPro" id="IPR027417">
    <property type="entry name" value="P-loop_NTPase"/>
</dbReference>
<gene>
    <name evidence="2" type="ORF">SAMN05216464_11316</name>
</gene>
<evidence type="ECO:0000313" key="3">
    <source>
        <dbReference type="Proteomes" id="UP000199072"/>
    </source>
</evidence>
<evidence type="ECO:0000259" key="1">
    <source>
        <dbReference type="Pfam" id="PF19044"/>
    </source>
</evidence>
<proteinExistence type="predicted"/>
<reference evidence="2 3" key="1">
    <citation type="submission" date="2016-10" db="EMBL/GenBank/DDBJ databases">
        <authorList>
            <person name="de Groot N.N."/>
        </authorList>
    </citation>
    <scope>NUCLEOTIDE SEQUENCE [LARGE SCALE GENOMIC DNA]</scope>
    <source>
        <strain evidence="2 3">47C3B</strain>
    </source>
</reference>
<name>A0A1G7IH34_9SPHI</name>
<dbReference type="EMBL" id="FNAI01000013">
    <property type="protein sequence ID" value="SDF11619.1"/>
    <property type="molecule type" value="Genomic_DNA"/>
</dbReference>
<dbReference type="Gene3D" id="3.40.50.300">
    <property type="entry name" value="P-loop containing nucleotide triphosphate hydrolases"/>
    <property type="match status" value="2"/>
</dbReference>
<feature type="domain" description="TraG P-loop" evidence="1">
    <location>
        <begin position="387"/>
        <end position="530"/>
    </location>
</feature>
<dbReference type="PANTHER" id="PTHR38467">
    <property type="match status" value="1"/>
</dbReference>
<dbReference type="STRING" id="1391627.SAMN05216464_11316"/>
<dbReference type="Proteomes" id="UP000199072">
    <property type="component" value="Unassembled WGS sequence"/>
</dbReference>
<dbReference type="Pfam" id="PF19044">
    <property type="entry name" value="P-loop_TraG"/>
    <property type="match status" value="2"/>
</dbReference>
<protein>
    <submittedName>
        <fullName evidence="2">CagE, TrbE, VirB family, component of type IV transporter system</fullName>
    </submittedName>
</protein>
<dbReference type="AlphaFoldDB" id="A0A1G7IH34"/>
<dbReference type="PANTHER" id="PTHR38467:SF1">
    <property type="entry name" value="CONJUGATIVE TRANSFER: ASSEMBLY"/>
    <property type="match status" value="1"/>
</dbReference>
<keyword evidence="3" id="KW-1185">Reference proteome</keyword>
<dbReference type="SUPFAM" id="SSF52540">
    <property type="entry name" value="P-loop containing nucleoside triphosphate hydrolases"/>
    <property type="match status" value="1"/>
</dbReference>
<dbReference type="RefSeq" id="WP_240315320.1">
    <property type="nucleotide sequence ID" value="NZ_FNAI01000013.1"/>
</dbReference>
<accession>A0A1G7IH34</accession>
<organism evidence="2 3">
    <name type="scientific">Mucilaginibacter pineti</name>
    <dbReference type="NCBI Taxonomy" id="1391627"/>
    <lineage>
        <taxon>Bacteria</taxon>
        <taxon>Pseudomonadati</taxon>
        <taxon>Bacteroidota</taxon>
        <taxon>Sphingobacteriia</taxon>
        <taxon>Sphingobacteriales</taxon>
        <taxon>Sphingobacteriaceae</taxon>
        <taxon>Mucilaginibacter</taxon>
    </lineage>
</organism>
<dbReference type="InterPro" id="IPR053155">
    <property type="entry name" value="F-pilin_assembly_TraC"/>
</dbReference>
<evidence type="ECO:0000313" key="2">
    <source>
        <dbReference type="EMBL" id="SDF11619.1"/>
    </source>
</evidence>
<dbReference type="InterPro" id="IPR043964">
    <property type="entry name" value="P-loop_TraG"/>
</dbReference>
<feature type="domain" description="TraG P-loop" evidence="1">
    <location>
        <begin position="608"/>
        <end position="883"/>
    </location>
</feature>
<sequence length="918" mass="104270">MRKDKKTAFEMPYAGVDHYGDLPLLYGLGGDFSVIMHLTNPVLQYSADADAYASYQNLLLNVIKILGEGHIIQKQDVFIRRKYQGAPASDFLQQKYHEHFKGREYTELKTYLVITRQVKRKAFYTYDKKALADFAQNLNKVFDLLSGAGLKPAYLTEVEINRYVSKILSMEFASPNIVLDNLRSTDQQLGLGNRAVRCISLVNTDIIDLPEKVSPCTIRQESGGLKNFPVDNLSFLFQVPGYQVIIYNQLLEIPAQQLTLNKLELKRKRHSGVPDPANLLCVEDIDQLLADVARDNQLLVQAHYSLIVCAEESRIDKAANFIEAALFQQGIIPSRNAYNQMELFRCALPGNGVELKKYDWFLTTADAALCFFFKESLLKDDPSDFLLRFTDRQGVPVAIDISDLGMQTGRIKNRNRFILGGSGTGKSYAVNAIVQQYLSYNMDVVIVDVGHSYSGLCGTYGGKYITYSEERPITMNPFLISEKEYNIEKKDFLVTLISLLWKGAEGTASTVEQDVIASVISAYYNHYFSDKGFTGLTQRECSDIERNVREVLRLSVLEADLQETDVATAAGQDEDQLEEPLEILPGIYGRPGKMRMYNEMFQEKYQAELENATAAKRAAYDRAHIPALNFNTFYEFALGKIPQIRNQERISFDVEEFGFVLKKFYKGGQYEAILNEDADRSLFDAPFVVYEIDNVQNNKTLFPIVTLIVMDLFIQKMRHRKNRRKTLILEEAWRAVSSPMMANFLVYLNKTVRKFWGEIIEVTQEIGDIIGNPIIKDSIINNSDTVILLQQNEADFKKVADLLSISEIEQRKIFTINKLDNKDGRSRFNEFYIRRGNVGEVYGVEVSIYHHLAFTTEKPEKSAVEIYSGHYGNYPDALNAFVADMESSGLALAAFVQQVNQKGEPLGSPIHFFKPDFT</sequence>